<gene>
    <name evidence="5" type="ORF">CNLFYP112_00306</name>
</gene>
<feature type="signal peptide" evidence="3">
    <location>
        <begin position="1"/>
        <end position="33"/>
    </location>
</feature>
<protein>
    <recommendedName>
        <fullName evidence="4">GH29D-like beta-sandwich domain-containing protein</fullName>
    </recommendedName>
</protein>
<dbReference type="EMBL" id="CACRTG010000001">
    <property type="protein sequence ID" value="VYS83675.1"/>
    <property type="molecule type" value="Genomic_DNA"/>
</dbReference>
<evidence type="ECO:0000313" key="5">
    <source>
        <dbReference type="EMBL" id="VYS83675.1"/>
    </source>
</evidence>
<organism evidence="5">
    <name type="scientific">[Clostridium] nexile</name>
    <dbReference type="NCBI Taxonomy" id="29361"/>
    <lineage>
        <taxon>Bacteria</taxon>
        <taxon>Bacillati</taxon>
        <taxon>Bacillota</taxon>
        <taxon>Clostridia</taxon>
        <taxon>Lachnospirales</taxon>
        <taxon>Lachnospiraceae</taxon>
        <taxon>Tyzzerella</taxon>
    </lineage>
</organism>
<dbReference type="Gene3D" id="3.20.20.140">
    <property type="entry name" value="Metal-dependent hydrolases"/>
    <property type="match status" value="1"/>
</dbReference>
<feature type="transmembrane region" description="Helical" evidence="2">
    <location>
        <begin position="1899"/>
        <end position="1916"/>
    </location>
</feature>
<dbReference type="Gene3D" id="2.60.40.10">
    <property type="entry name" value="Immunoglobulins"/>
    <property type="match status" value="1"/>
</dbReference>
<keyword evidence="2" id="KW-0472">Membrane</keyword>
<feature type="chain" id="PRO_5026849802" description="GH29D-like beta-sandwich domain-containing protein" evidence="3">
    <location>
        <begin position="34"/>
        <end position="1922"/>
    </location>
</feature>
<evidence type="ECO:0000256" key="1">
    <source>
        <dbReference type="SAM" id="MobiDB-lite"/>
    </source>
</evidence>
<dbReference type="InterPro" id="IPR013783">
    <property type="entry name" value="Ig-like_fold"/>
</dbReference>
<dbReference type="Gene3D" id="1.20.1270.70">
    <property type="entry name" value="Designed single chain three-helix bundle"/>
    <property type="match status" value="1"/>
</dbReference>
<reference evidence="5" key="1">
    <citation type="submission" date="2019-11" db="EMBL/GenBank/DDBJ databases">
        <authorList>
            <person name="Feng L."/>
        </authorList>
    </citation>
    <scope>NUCLEOTIDE SEQUENCE</scope>
    <source>
        <strain evidence="5">CnexileLFYP112</strain>
    </source>
</reference>
<feature type="domain" description="GH29D-like beta-sandwich" evidence="4">
    <location>
        <begin position="219"/>
        <end position="278"/>
    </location>
</feature>
<proteinExistence type="predicted"/>
<name>A0A6N2RV94_9FIRM</name>
<evidence type="ECO:0000256" key="2">
    <source>
        <dbReference type="SAM" id="Phobius"/>
    </source>
</evidence>
<dbReference type="InterPro" id="IPR016195">
    <property type="entry name" value="Pol/histidinol_Pase-like"/>
</dbReference>
<dbReference type="NCBIfam" id="NF038032">
    <property type="entry name" value="CehA_McbA_metalo"/>
    <property type="match status" value="1"/>
</dbReference>
<keyword evidence="2" id="KW-0812">Transmembrane</keyword>
<dbReference type="Pfam" id="PF13290">
    <property type="entry name" value="CHB_HEX_C_1"/>
    <property type="match status" value="3"/>
</dbReference>
<feature type="region of interest" description="Disordered" evidence="1">
    <location>
        <begin position="1849"/>
        <end position="1894"/>
    </location>
</feature>
<feature type="compositionally biased region" description="Gly residues" evidence="1">
    <location>
        <begin position="1865"/>
        <end position="1877"/>
    </location>
</feature>
<feature type="domain" description="GH29D-like beta-sandwich" evidence="4">
    <location>
        <begin position="689"/>
        <end position="747"/>
    </location>
</feature>
<evidence type="ECO:0000256" key="3">
    <source>
        <dbReference type="SAM" id="SignalP"/>
    </source>
</evidence>
<evidence type="ECO:0000259" key="4">
    <source>
        <dbReference type="Pfam" id="PF13290"/>
    </source>
</evidence>
<dbReference type="Pfam" id="PF07554">
    <property type="entry name" value="FIVAR"/>
    <property type="match status" value="1"/>
</dbReference>
<feature type="domain" description="GH29D-like beta-sandwich" evidence="4">
    <location>
        <begin position="769"/>
        <end position="833"/>
    </location>
</feature>
<sequence length="1922" mass="207814">MKQGRKISIVSRMFAVLLAVMMVCSNISLPSKAAETVQTIAAWEYKDKDSAPSSLPAGATSGSGQLNVTGATYTGYSSKSLAANNWEEEGSWTISEINAEKYENLTFSASLRSSNTGAKNFQLEYSLDKGQSWTVVDGGAVEITSTNLTQLYKDVKLPAELSGQNFALRVKKVGTTSVNGGTVAPTGASNINHIVIKGTTTEDGGETTETCAEVEASVEPGKVAAGTEVTLSCQTEGAEIYYKVNDAQEFTKYDAAITITENTTITAYSQKEGFNNSEQKVFSYTVEEEPAPETEPDPSEGQRLTELKDGDVFVMYNPANKKVMSASASGTRLAALDGQPSEEDVLDAPEGSAVLKASLDEKTGYYTLTAQGKYLTTGKSGGSLTLEEKESDYSLWEAEKADENGGFFLRSVNAEYGGKKNQYIEYYSTFTTFGKKEGSSADAYLMYFYPAKEGVQVETDTVLNVAQWAGNANYEEAGVQTSIAGDLYKTNDMLDTDANYTAVVSGKEVLPYTKATSSNTDSTSYYMGGTGLGSGDNDYLQFALSSKGYGAMELSFRLRSSKTGAGSYQLQYSVDGTKFENFTTGSYSYKYTSYGSDGKPYEVSKSGDVKDGIAKTSYAPGEYINFKFDVPEGAEHADKLYVRLVAGTERADGKEGTPDKRGTLRIDSVVLTGSPVIADDICGYVKADPASGEAATGTEITLTSATEGAAIYYSIDGGEYKVYDDANKPVLEKLPANMRAYASKDGVSDSIKTIYKYTSGKVKNVEATPNGGAVMKNTEVTLKCATEGATILYSTDDGQNWTEYTEKIVLSELPMTFKVKAVKEGYEDSNIVTLSYTERTSEKYNLYFGQLHSHTSYSDGAGTAQQAYEHASGVENLDFLALTDHSNSFDNADSASITDGSMSEEWTEGHELAQKYTTDDFVGLFGYEMTWSNGLGHMNTFNTEGFQSRTQTEFSTYSTALQNYYAALKTAPQSISQFNHPGTTFGDFSDFAHYDEEIDKLITTIEVGNGEGAIGSSGYFPSYEYYQRALDKGWHVAPTNNQDNHKGLWGDANTARSVVLADSLTQENIYDAMRNYRVYATEDNDLNIYYTLDGYEMGSILSEGQVGDTVTLKAELSDKTDDSIGKVQVITNGGLVLKEETVAANTDTVEFQIDNNYSYYYLKITETDGDIAVTAPVWVGEVEAAGINGISTTEVLPVKGEALPVTLDLYNNENTDMTINSITFSVDGENVHEVDLEKNNLTKVDSMGTASYTFDYTYDKVGNMELNVTVNATLNGVEKVYSSVLKLTYVTPEMVTKVIIDGTHYNDYVTGYYGGNVGNFTKIAGDKNVKVEVVKDEITPEMLEDCALLVISAPAKKTGTANAGDYKPSHFSDEFINMVKDYTDKGGTLIACGIADYQDTTSGQTATEMNKLLKAVGATTTLNSDEAYDETNNGGQPYRLYLKNYNKDSKYLEGAVEDQEYSAYSGCTVNLDKDAVAAGKAEALITGYDTTYSIDCKDENGNPVSGSPTVVEKGDMVALAHETLDSGANVFVAGTVFISDFEVKAEQDNIWDLPYLNKTIVENILDEVTVELETTPIETVRKEGKMGDVFAIEGYVTAGTSNENNKFFDAIYVQDDTAGITVFPYAQTGLEIGTKIRITGYVDAYQGDKEIQIIKSEIIPDDTHVYDPEKLSAKDAMNYEENGGKLVQISGKVTDVVYSADGTGVSQFWIEDGSGEKGNVFIDGYITSGTTGKNELASFVKKGATVSAVGLVYAHPEGESDIPVTCLRVRNCDEIKQEQTGVTVDKSALLEEIEKLPAKSQSSYTEESWNNYATALKEAQRVYADENATQAEVDAAVKALQDAKKALVEKSNNGNGGNNNNDGNTGNGGNAGSGSQNGNGKKPQNTANKGAQTGDQQPVTMYLVLIAASVIAVSFTKKRKVN</sequence>
<dbReference type="SUPFAM" id="SSF89550">
    <property type="entry name" value="PHP domain-like"/>
    <property type="match status" value="1"/>
</dbReference>
<feature type="compositionally biased region" description="Polar residues" evidence="1">
    <location>
        <begin position="1882"/>
        <end position="1894"/>
    </location>
</feature>
<keyword evidence="3" id="KW-0732">Signal</keyword>
<accession>A0A6N2RV94</accession>
<keyword evidence="2" id="KW-1133">Transmembrane helix</keyword>
<dbReference type="InterPro" id="IPR059177">
    <property type="entry name" value="GH29D-like_dom"/>
</dbReference>